<reference evidence="1 3" key="1">
    <citation type="submission" date="2015-10" db="EMBL/GenBank/DDBJ databases">
        <title>The cercosporin biosynthetic gene cluster was horizontally transferred to several fungal lineages and shown to be expanded in Cercospora beticola based on microsynteny with recipient genomes.</title>
        <authorList>
            <person name="De Jonge R."/>
            <person name="Ebert M.K."/>
            <person name="Suttle J.C."/>
            <person name="Jurick Ii W.M."/>
            <person name="Secor G.A."/>
            <person name="Thomma B.P."/>
            <person name="Van De Peer Y."/>
            <person name="Bolton M.D."/>
        </authorList>
    </citation>
    <scope>NUCLEOTIDE SEQUENCE [LARGE SCALE GENOMIC DNA]</scope>
    <source>
        <strain evidence="1 3">09-40</strain>
    </source>
</reference>
<protein>
    <submittedName>
        <fullName evidence="1">Uncharacterized protein</fullName>
    </submittedName>
</protein>
<dbReference type="AlphaFoldDB" id="A0A2G5I5U4"/>
<evidence type="ECO:0000313" key="1">
    <source>
        <dbReference type="EMBL" id="PIB00178.1"/>
    </source>
</evidence>
<dbReference type="Proteomes" id="UP001302367">
    <property type="component" value="Chromosome 3"/>
</dbReference>
<gene>
    <name evidence="1" type="ORF">CB0940_03058</name>
    <name evidence="2" type="ORF">RHO25_004844</name>
</gene>
<proteinExistence type="predicted"/>
<dbReference type="EMBL" id="LKMD01000101">
    <property type="protein sequence ID" value="PIB00178.1"/>
    <property type="molecule type" value="Genomic_DNA"/>
</dbReference>
<dbReference type="OrthoDB" id="3643954at2759"/>
<accession>A0A2G5I5U4</accession>
<name>A0A2G5I5U4_CERBT</name>
<organism evidence="1 3">
    <name type="scientific">Cercospora beticola</name>
    <name type="common">Sugarbeet leaf spot fungus</name>
    <dbReference type="NCBI Taxonomy" id="122368"/>
    <lineage>
        <taxon>Eukaryota</taxon>
        <taxon>Fungi</taxon>
        <taxon>Dikarya</taxon>
        <taxon>Ascomycota</taxon>
        <taxon>Pezizomycotina</taxon>
        <taxon>Dothideomycetes</taxon>
        <taxon>Dothideomycetidae</taxon>
        <taxon>Mycosphaerellales</taxon>
        <taxon>Mycosphaerellaceae</taxon>
        <taxon>Cercospora</taxon>
    </lineage>
</organism>
<dbReference type="Proteomes" id="UP000230605">
    <property type="component" value="Chromosome 3"/>
</dbReference>
<reference evidence="2 4" key="2">
    <citation type="submission" date="2023-09" db="EMBL/GenBank/DDBJ databases">
        <title>Complete-Gapless Cercospora beticola genome.</title>
        <authorList>
            <person name="Wyatt N.A."/>
            <person name="Spanner R.E."/>
            <person name="Bolton M.D."/>
        </authorList>
    </citation>
    <scope>NUCLEOTIDE SEQUENCE [LARGE SCALE GENOMIC DNA]</scope>
    <source>
        <strain evidence="2">Cb09-40</strain>
    </source>
</reference>
<dbReference type="EMBL" id="CP134186">
    <property type="protein sequence ID" value="WPB00225.1"/>
    <property type="molecule type" value="Genomic_DNA"/>
</dbReference>
<evidence type="ECO:0000313" key="2">
    <source>
        <dbReference type="EMBL" id="WPB00225.1"/>
    </source>
</evidence>
<evidence type="ECO:0000313" key="4">
    <source>
        <dbReference type="Proteomes" id="UP001302367"/>
    </source>
</evidence>
<evidence type="ECO:0000313" key="3">
    <source>
        <dbReference type="Proteomes" id="UP000230605"/>
    </source>
</evidence>
<sequence>MADRKNHLKSATTCLTYRQNARVCSRHPGLATNTVWFNENPKTYKTAFDGCTRTSSYSPHDFSQLDHATTAQPPQPTMPSKYIVEVRYDSPKPKPTIKASFKSSSGDGWSSSCEKWNTKHTSSSTSKQTEAMQGLMKTAKTKLEGKGHGVSAMKAVGNSMRAKTSTDGKERYWGLKQKKGGKVVMRGE</sequence>
<keyword evidence="4" id="KW-1185">Reference proteome</keyword>